<proteinExistence type="predicted"/>
<gene>
    <name evidence="2" type="ORF">RM530_16295</name>
</gene>
<evidence type="ECO:0000256" key="1">
    <source>
        <dbReference type="SAM" id="SignalP"/>
    </source>
</evidence>
<keyword evidence="1" id="KW-0732">Signal</keyword>
<feature type="signal peptide" evidence="1">
    <location>
        <begin position="1"/>
        <end position="20"/>
    </location>
</feature>
<keyword evidence="3" id="KW-1185">Reference proteome</keyword>
<feature type="chain" id="PRO_5046550554" evidence="1">
    <location>
        <begin position="21"/>
        <end position="281"/>
    </location>
</feature>
<evidence type="ECO:0000313" key="3">
    <source>
        <dbReference type="Proteomes" id="UP001254608"/>
    </source>
</evidence>
<dbReference type="RefSeq" id="WP_311366318.1">
    <property type="nucleotide sequence ID" value="NZ_JAVRIC010000029.1"/>
</dbReference>
<dbReference type="PANTHER" id="PTHR36920:SF1">
    <property type="entry name" value="OUTER MEMBRANE PROTEIN W"/>
    <property type="match status" value="1"/>
</dbReference>
<dbReference type="PANTHER" id="PTHR36920">
    <property type="match status" value="1"/>
</dbReference>
<dbReference type="Pfam" id="PF03922">
    <property type="entry name" value="OmpW"/>
    <property type="match status" value="1"/>
</dbReference>
<reference evidence="2 3" key="1">
    <citation type="submission" date="2023-09" db="EMBL/GenBank/DDBJ databases">
        <authorList>
            <person name="Rey-Velasco X."/>
        </authorList>
    </citation>
    <scope>NUCLEOTIDE SEQUENCE [LARGE SCALE GENOMIC DNA]</scope>
    <source>
        <strain evidence="2 3">W345</strain>
    </source>
</reference>
<dbReference type="Gene3D" id="2.40.160.20">
    <property type="match status" value="1"/>
</dbReference>
<dbReference type="EMBL" id="JAVRIC010000029">
    <property type="protein sequence ID" value="MDT0498906.1"/>
    <property type="molecule type" value="Genomic_DNA"/>
</dbReference>
<name>A0ABU2WLZ6_9GAMM</name>
<dbReference type="InterPro" id="IPR005618">
    <property type="entry name" value="OMPW"/>
</dbReference>
<dbReference type="SUPFAM" id="SSF56925">
    <property type="entry name" value="OMPA-like"/>
    <property type="match status" value="1"/>
</dbReference>
<sequence>MKRQLLISATLLGWSSLSLAQDDVPRIFGAGDLVIQAGYFHIDTRDSSGPVRTELRPSPLLTLLGVPEQFSSEGTGLSISSSDTPALTAKYFFTDQLSLQLEGGIPADFDIYGYGTVAPPGAAGEVVNADLGDPNTNPVASSTQWSPAMILHWNFREPEDAVRPYIGVGAVYTWFTDVELSDNAAEAINSSLGTTLALAAGTPGDTYTTASSSSSVDPVINIGTQVQVTDRWGVSLSASYLPLETTSTIKIKASDGTTLATNKIDIDIHPVIIALLVNYRF</sequence>
<evidence type="ECO:0000313" key="2">
    <source>
        <dbReference type="EMBL" id="MDT0498906.1"/>
    </source>
</evidence>
<comment type="caution">
    <text evidence="2">The sequence shown here is derived from an EMBL/GenBank/DDBJ whole genome shotgun (WGS) entry which is preliminary data.</text>
</comment>
<organism evidence="2 3">
    <name type="scientific">Banduia mediterranea</name>
    <dbReference type="NCBI Taxonomy" id="3075609"/>
    <lineage>
        <taxon>Bacteria</taxon>
        <taxon>Pseudomonadati</taxon>
        <taxon>Pseudomonadota</taxon>
        <taxon>Gammaproteobacteria</taxon>
        <taxon>Nevskiales</taxon>
        <taxon>Algiphilaceae</taxon>
        <taxon>Banduia</taxon>
    </lineage>
</organism>
<dbReference type="InterPro" id="IPR011250">
    <property type="entry name" value="OMP/PagP_B-barrel"/>
</dbReference>
<accession>A0ABU2WLZ6</accession>
<protein>
    <submittedName>
        <fullName evidence="2">OmpW family outer membrane protein</fullName>
    </submittedName>
</protein>
<dbReference type="Proteomes" id="UP001254608">
    <property type="component" value="Unassembled WGS sequence"/>
</dbReference>